<keyword evidence="3" id="KW-1185">Reference proteome</keyword>
<evidence type="ECO:0000256" key="1">
    <source>
        <dbReference type="SAM" id="MobiDB-lite"/>
    </source>
</evidence>
<gene>
    <name evidence="2" type="ORF">MEDL_43644</name>
</gene>
<comment type="caution">
    <text evidence="2">The sequence shown here is derived from an EMBL/GenBank/DDBJ whole genome shotgun (WGS) entry which is preliminary data.</text>
</comment>
<proteinExistence type="predicted"/>
<name>A0A8S3TPQ2_MYTED</name>
<dbReference type="Proteomes" id="UP000683360">
    <property type="component" value="Unassembled WGS sequence"/>
</dbReference>
<reference evidence="2" key="1">
    <citation type="submission" date="2021-03" db="EMBL/GenBank/DDBJ databases">
        <authorList>
            <person name="Bekaert M."/>
        </authorList>
    </citation>
    <scope>NUCLEOTIDE SEQUENCE</scope>
</reference>
<dbReference type="OrthoDB" id="2337140at2759"/>
<feature type="compositionally biased region" description="Basic and acidic residues" evidence="1">
    <location>
        <begin position="10"/>
        <end position="22"/>
    </location>
</feature>
<organism evidence="2 3">
    <name type="scientific">Mytilus edulis</name>
    <name type="common">Blue mussel</name>
    <dbReference type="NCBI Taxonomy" id="6550"/>
    <lineage>
        <taxon>Eukaryota</taxon>
        <taxon>Metazoa</taxon>
        <taxon>Spiralia</taxon>
        <taxon>Lophotrochozoa</taxon>
        <taxon>Mollusca</taxon>
        <taxon>Bivalvia</taxon>
        <taxon>Autobranchia</taxon>
        <taxon>Pteriomorphia</taxon>
        <taxon>Mytilida</taxon>
        <taxon>Mytiloidea</taxon>
        <taxon>Mytilidae</taxon>
        <taxon>Mytilinae</taxon>
        <taxon>Mytilus</taxon>
    </lineage>
</organism>
<evidence type="ECO:0000313" key="3">
    <source>
        <dbReference type="Proteomes" id="UP000683360"/>
    </source>
</evidence>
<evidence type="ECO:0000313" key="2">
    <source>
        <dbReference type="EMBL" id="CAG2230814.1"/>
    </source>
</evidence>
<dbReference type="PANTHER" id="PTHR16155:SF18">
    <property type="entry name" value="STERILE ALPHA MOTIF DOMAIN-CONTAINING PROTEIN 9-LIKE"/>
    <property type="match status" value="1"/>
</dbReference>
<dbReference type="EMBL" id="CAJPWZ010002106">
    <property type="protein sequence ID" value="CAG2230814.1"/>
    <property type="molecule type" value="Genomic_DNA"/>
</dbReference>
<sequence>MDKNANAGKIKTENLRRFDRPASEQTKYKHGSKFPIKDGRPGNLISPVHKYFMFENKGPPTSDSMNSFCNEVVNFAAACMNERSNGTFHAGISESGIIIGCEIDVTSVDSTITKAIRQQFKDYQVETVLRCVRCPQFIEVVGSSQTQEKINVIEIDVIPYSGVVGNQNFYVINTNKLNTIHIFYRYLNGEVMKQNASEVDEFIEREKKLQLSKGRKIDQKR</sequence>
<dbReference type="PANTHER" id="PTHR16155">
    <property type="entry name" value="DED DOMAIN-CONTAINING PROTEIN"/>
    <property type="match status" value="1"/>
</dbReference>
<feature type="region of interest" description="Disordered" evidence="1">
    <location>
        <begin position="1"/>
        <end position="33"/>
    </location>
</feature>
<dbReference type="AlphaFoldDB" id="A0A8S3TPQ2"/>
<dbReference type="GO" id="GO:0005737">
    <property type="term" value="C:cytoplasm"/>
    <property type="evidence" value="ECO:0007669"/>
    <property type="project" value="TreeGrafter"/>
</dbReference>
<accession>A0A8S3TPQ2</accession>
<protein>
    <submittedName>
        <fullName evidence="2">SAMD9</fullName>
    </submittedName>
</protein>